<dbReference type="Gene3D" id="1.10.10.60">
    <property type="entry name" value="Homeodomain-like"/>
    <property type="match status" value="1"/>
</dbReference>
<proteinExistence type="inferred from homology"/>
<keyword evidence="3 9" id="KW-0808">Transferase</keyword>
<keyword evidence="12" id="KW-0614">Plasmid</keyword>
<evidence type="ECO:0000256" key="9">
    <source>
        <dbReference type="PIRNR" id="PIRNR000774"/>
    </source>
</evidence>
<keyword evidence="5 9" id="KW-0805">Transcription regulation</keyword>
<feature type="domain" description="RNA polymerase sigma factor 54 DNA-binding" evidence="10">
    <location>
        <begin position="294"/>
        <end position="449"/>
    </location>
</feature>
<accession>A0A2R4LY14</accession>
<evidence type="ECO:0000256" key="3">
    <source>
        <dbReference type="ARBA" id="ARBA00022679"/>
    </source>
</evidence>
<dbReference type="PROSITE" id="PS50044">
    <property type="entry name" value="SIGMA54_3"/>
    <property type="match status" value="1"/>
</dbReference>
<dbReference type="PANTHER" id="PTHR32248:SF4">
    <property type="entry name" value="RNA POLYMERASE SIGMA-54 FACTOR"/>
    <property type="match status" value="1"/>
</dbReference>
<evidence type="ECO:0000256" key="6">
    <source>
        <dbReference type="ARBA" id="ARBA00023082"/>
    </source>
</evidence>
<dbReference type="GO" id="GO:0003677">
    <property type="term" value="F:DNA binding"/>
    <property type="evidence" value="ECO:0007669"/>
    <property type="project" value="UniProtKB-KW"/>
</dbReference>
<feature type="domain" description="RNA polymerase sigma factor 54 core-binding" evidence="11">
    <location>
        <begin position="106"/>
        <end position="286"/>
    </location>
</feature>
<dbReference type="KEGG" id="cbak:DA792_01125"/>
<comment type="similarity">
    <text evidence="1 9">Belongs to the sigma-54 factor family.</text>
</comment>
<keyword evidence="2 9" id="KW-0240">DNA-directed RNA polymerase</keyword>
<evidence type="ECO:0000256" key="5">
    <source>
        <dbReference type="ARBA" id="ARBA00023015"/>
    </source>
</evidence>
<keyword evidence="6 9" id="KW-0731">Sigma factor</keyword>
<sequence>MPLDLVRFHGVEPACAFGINTMKGPSLHQVQYPAQRMSQTMQRALNLLQMDNAELSGLLIEEAAHNPHVQVTLPMPEDPAPVRKHRHWGTPGLMAGAADFDPDRMGAEATGLYAHVQAQVGLLFQTANERAIAEAFIAALDLSGWLGETVEEVARSAGCAPEKAEQVLLTLQEVEPTGLFARSLAECLRLQLAEAQALDVPMQHLLDNLPALARGDTALLLDRCGVDAPELGRMVTLLRSLDPKPGAQFDSAPAPRRVPDLIVSRDSQDRWQVVMNRASTPEVQVAHLAEPSSKEGLETARWLERTLSRRSQMILRVAGYAIAFQHAFLEQGPTRLKPLTNAEVGAALGLHETTVGRIRNGLLMQLPERVVTLDAFFGRGRVACRNGGSLAGDAIAAILTTLVAAEPPKAPLTDAQLVDALALRGITMSRRTLANWRKRAGIGTASERK</sequence>
<evidence type="ECO:0000256" key="8">
    <source>
        <dbReference type="ARBA" id="ARBA00023163"/>
    </source>
</evidence>
<keyword evidence="4 9" id="KW-0548">Nucleotidyltransferase</keyword>
<evidence type="ECO:0000259" key="10">
    <source>
        <dbReference type="Pfam" id="PF04552"/>
    </source>
</evidence>
<keyword evidence="8 9" id="KW-0804">Transcription</keyword>
<evidence type="ECO:0000259" key="11">
    <source>
        <dbReference type="Pfam" id="PF04963"/>
    </source>
</evidence>
<dbReference type="PANTHER" id="PTHR32248">
    <property type="entry name" value="RNA POLYMERASE SIGMA-54 FACTOR"/>
    <property type="match status" value="1"/>
</dbReference>
<dbReference type="Proteomes" id="UP000241447">
    <property type="component" value="Plasmid pCBLh4a"/>
</dbReference>
<dbReference type="InterPro" id="IPR038709">
    <property type="entry name" value="RpoN_core-bd_sf"/>
</dbReference>
<protein>
    <recommendedName>
        <fullName evidence="9">RNA polymerase sigma-54 factor</fullName>
    </recommendedName>
</protein>
<keyword evidence="7 9" id="KW-0238">DNA-binding</keyword>
<dbReference type="GO" id="GO:0016779">
    <property type="term" value="F:nucleotidyltransferase activity"/>
    <property type="evidence" value="ECO:0007669"/>
    <property type="project" value="UniProtKB-KW"/>
</dbReference>
<dbReference type="Pfam" id="PF04963">
    <property type="entry name" value="Sigma54_CBD"/>
    <property type="match status" value="1"/>
</dbReference>
<dbReference type="GO" id="GO:0000428">
    <property type="term" value="C:DNA-directed RNA polymerase complex"/>
    <property type="evidence" value="ECO:0007669"/>
    <property type="project" value="UniProtKB-KW"/>
</dbReference>
<dbReference type="AlphaFoldDB" id="A0A2R4LY14"/>
<dbReference type="Pfam" id="PF00309">
    <property type="entry name" value="Sigma54_AID"/>
    <property type="match status" value="1"/>
</dbReference>
<evidence type="ECO:0000313" key="13">
    <source>
        <dbReference type="Proteomes" id="UP000241447"/>
    </source>
</evidence>
<reference evidence="12 13" key="1">
    <citation type="submission" date="2018-03" db="EMBL/GenBank/DDBJ databases">
        <title>The Complete Genome of Celeribacter baekdonensis strain LH4, a Thiosulfate-Oxidizing Alphaproteobacterium Isolated from Gulf of Mexico Continental Slope Sediments.</title>
        <authorList>
            <person name="Flood B.E."/>
            <person name="Bailey J.V."/>
            <person name="Leprich D."/>
        </authorList>
    </citation>
    <scope>NUCLEOTIDE SEQUENCE [LARGE SCALE GENOMIC DNA]</scope>
    <source>
        <strain evidence="12 13">LH4</strain>
        <plasmid evidence="13">Plasmid pcblh4a</plasmid>
    </source>
</reference>
<comment type="function">
    <text evidence="9">Sigma factors are initiation factors that promote the attachment of RNA polymerase to specific initiation sites and are then released.</text>
</comment>
<evidence type="ECO:0000256" key="1">
    <source>
        <dbReference type="ARBA" id="ARBA00008798"/>
    </source>
</evidence>
<dbReference type="InterPro" id="IPR007634">
    <property type="entry name" value="RNA_pol_sigma_54_DNA-bd"/>
</dbReference>
<name>A0A2R4LY14_9RHOB</name>
<evidence type="ECO:0000256" key="7">
    <source>
        <dbReference type="ARBA" id="ARBA00023125"/>
    </source>
</evidence>
<evidence type="ECO:0000256" key="2">
    <source>
        <dbReference type="ARBA" id="ARBA00022478"/>
    </source>
</evidence>
<dbReference type="Pfam" id="PF04552">
    <property type="entry name" value="Sigma54_DBD"/>
    <property type="match status" value="1"/>
</dbReference>
<dbReference type="GO" id="GO:0006352">
    <property type="term" value="P:DNA-templated transcription initiation"/>
    <property type="evidence" value="ECO:0007669"/>
    <property type="project" value="InterPro"/>
</dbReference>
<dbReference type="EMBL" id="CP028472">
    <property type="protein sequence ID" value="AVW89820.1"/>
    <property type="molecule type" value="Genomic_DNA"/>
</dbReference>
<evidence type="ECO:0000256" key="4">
    <source>
        <dbReference type="ARBA" id="ARBA00022695"/>
    </source>
</evidence>
<gene>
    <name evidence="12" type="ORF">DA792_01125</name>
</gene>
<dbReference type="PIRSF" id="PIRSF000774">
    <property type="entry name" value="RpoN"/>
    <property type="match status" value="1"/>
</dbReference>
<dbReference type="GO" id="GO:0016987">
    <property type="term" value="F:sigma factor activity"/>
    <property type="evidence" value="ECO:0007669"/>
    <property type="project" value="UniProtKB-KW"/>
</dbReference>
<dbReference type="InterPro" id="IPR000394">
    <property type="entry name" value="RNA_pol_sigma_54"/>
</dbReference>
<evidence type="ECO:0000313" key="12">
    <source>
        <dbReference type="EMBL" id="AVW89820.1"/>
    </source>
</evidence>
<geneLocation type="plasmid" evidence="13">
    <name>pcblh4a</name>
</geneLocation>
<dbReference type="InterPro" id="IPR007046">
    <property type="entry name" value="RNA_pol_sigma_54_core-bd"/>
</dbReference>
<organism evidence="12 13">
    <name type="scientific">Celeribacter baekdonensis</name>
    <dbReference type="NCBI Taxonomy" id="875171"/>
    <lineage>
        <taxon>Bacteria</taxon>
        <taxon>Pseudomonadati</taxon>
        <taxon>Pseudomonadota</taxon>
        <taxon>Alphaproteobacteria</taxon>
        <taxon>Rhodobacterales</taxon>
        <taxon>Roseobacteraceae</taxon>
        <taxon>Celeribacter</taxon>
    </lineage>
</organism>
<dbReference type="Gene3D" id="1.10.10.1330">
    <property type="entry name" value="RNA polymerase sigma-54 factor, core-binding domain"/>
    <property type="match status" value="1"/>
</dbReference>
<dbReference type="PRINTS" id="PR00045">
    <property type="entry name" value="SIGMA54FCT"/>
</dbReference>
<dbReference type="GO" id="GO:0001216">
    <property type="term" value="F:DNA-binding transcription activator activity"/>
    <property type="evidence" value="ECO:0007669"/>
    <property type="project" value="InterPro"/>
</dbReference>